<evidence type="ECO:0000313" key="2">
    <source>
        <dbReference type="EMBL" id="MEU2269695.1"/>
    </source>
</evidence>
<sequence>MISPDDIPTFTGDLVALQQHIASLRRAAKAIRDNGGEVHTRFQRLAPSYTAPEAEQLLATTQPVESRSSSFADDLETVAAALTTHVVAVAEIVKRLETLRGQATVFVESVKGDDGLMRSWQQDQDKVDEHQAIWDGVNAAVADFQQAEVDCADKITALVGGTQWHINDGSPKQDNPYGFSAEQLGQADELPWGTPAHHEALPFGIDYHLREVGVSLWDNAAGSVEGFIDLFSPGEEGDATREGLVRAIVGMESYLLDPHGDREGSGPWNLPFAQESRPFAKEFAKGLVGWDDWQTNPGKAFGTVLFNGLTLGAGPLGAAAKGASAAGKAGAGARVAGTLAKVGEVLDPIGAAARTAGAAARALPRVADLTAGVRAATDAAAAADSTHSVLRLADGSELRIADGEFIPGKGGVVDNTRARHEPPATERTSSGDLPRQHELIGVGARAPEATAHTGDSLPPGASHDVPGGSGPRDAASTHTSHATESGEQGNHTGRTETHSRSGADNWTSVPDHSEPGDIPPDGHGSGGVRHPEDNHGGQATETTPGPLELGGEAEHRLREGIRGIPRNTMKPKVLERIVSRLGEDPSGREIAEIISSGHLSQSQGFLDTVSMVGSSNPHQVPRAIDQIRLGDQLYRSGLRNIEFEVKDAALKADLDVRVTDDSGQSYGYQLKRLDNPKEPINEIAKSHHLGQLSKSEADHKIMLVDGQGTVAEWQAKGVPEELLQVHHGEHPVKSKKGRGILFVIRLEDGTLVIPPGAKVDPRGVL</sequence>
<protein>
    <submittedName>
        <fullName evidence="2">Uncharacterized protein</fullName>
    </submittedName>
</protein>
<proteinExistence type="predicted"/>
<keyword evidence="3" id="KW-1185">Reference proteome</keyword>
<dbReference type="EMBL" id="JBEYBN010000040">
    <property type="protein sequence ID" value="MEU2269695.1"/>
    <property type="molecule type" value="Genomic_DNA"/>
</dbReference>
<name>A0ABV2Y0K7_9ACTN</name>
<organism evidence="2 3">
    <name type="scientific">Streptomyces olindensis</name>
    <dbReference type="NCBI Taxonomy" id="358823"/>
    <lineage>
        <taxon>Bacteria</taxon>
        <taxon>Bacillati</taxon>
        <taxon>Actinomycetota</taxon>
        <taxon>Actinomycetes</taxon>
        <taxon>Kitasatosporales</taxon>
        <taxon>Streptomycetaceae</taxon>
        <taxon>Streptomyces</taxon>
    </lineage>
</organism>
<gene>
    <name evidence="2" type="ORF">ABZ568_25490</name>
</gene>
<reference evidence="2 3" key="1">
    <citation type="submission" date="2024-06" db="EMBL/GenBank/DDBJ databases">
        <title>The Natural Products Discovery Center: Release of the First 8490 Sequenced Strains for Exploring Actinobacteria Biosynthetic Diversity.</title>
        <authorList>
            <person name="Kalkreuter E."/>
            <person name="Kautsar S.A."/>
            <person name="Yang D."/>
            <person name="Bader C.D."/>
            <person name="Teijaro C.N."/>
            <person name="Fluegel L."/>
            <person name="Davis C.M."/>
            <person name="Simpson J.R."/>
            <person name="Lauterbach L."/>
            <person name="Steele A.D."/>
            <person name="Gui C."/>
            <person name="Meng S."/>
            <person name="Li G."/>
            <person name="Viehrig K."/>
            <person name="Ye F."/>
            <person name="Su P."/>
            <person name="Kiefer A.F."/>
            <person name="Nichols A."/>
            <person name="Cepeda A.J."/>
            <person name="Yan W."/>
            <person name="Fan B."/>
            <person name="Jiang Y."/>
            <person name="Adhikari A."/>
            <person name="Zheng C.-J."/>
            <person name="Schuster L."/>
            <person name="Cowan T.M."/>
            <person name="Smanski M.J."/>
            <person name="Chevrette M.G."/>
            <person name="De Carvalho L.P.S."/>
            <person name="Shen B."/>
        </authorList>
    </citation>
    <scope>NUCLEOTIDE SEQUENCE [LARGE SCALE GENOMIC DNA]</scope>
    <source>
        <strain evidence="2 3">NPDC019583</strain>
    </source>
</reference>
<evidence type="ECO:0000313" key="3">
    <source>
        <dbReference type="Proteomes" id="UP001550603"/>
    </source>
</evidence>
<evidence type="ECO:0000256" key="1">
    <source>
        <dbReference type="SAM" id="MobiDB-lite"/>
    </source>
</evidence>
<accession>A0ABV2Y0K7</accession>
<feature type="compositionally biased region" description="Polar residues" evidence="1">
    <location>
        <begin position="476"/>
        <end position="492"/>
    </location>
</feature>
<dbReference type="RefSeq" id="WP_359790986.1">
    <property type="nucleotide sequence ID" value="NZ_JBEYBN010000040.1"/>
</dbReference>
<dbReference type="Proteomes" id="UP001550603">
    <property type="component" value="Unassembled WGS sequence"/>
</dbReference>
<feature type="region of interest" description="Disordered" evidence="1">
    <location>
        <begin position="405"/>
        <end position="436"/>
    </location>
</feature>
<comment type="caution">
    <text evidence="2">The sequence shown here is derived from an EMBL/GenBank/DDBJ whole genome shotgun (WGS) entry which is preliminary data.</text>
</comment>
<feature type="region of interest" description="Disordered" evidence="1">
    <location>
        <begin position="448"/>
        <end position="550"/>
    </location>
</feature>